<dbReference type="Pfam" id="PF00892">
    <property type="entry name" value="EamA"/>
    <property type="match status" value="2"/>
</dbReference>
<evidence type="ECO:0000256" key="3">
    <source>
        <dbReference type="ARBA" id="ARBA00022989"/>
    </source>
</evidence>
<dbReference type="PANTHER" id="PTHR32322">
    <property type="entry name" value="INNER MEMBRANE TRANSPORTER"/>
    <property type="match status" value="1"/>
</dbReference>
<evidence type="ECO:0000313" key="7">
    <source>
        <dbReference type="EMBL" id="OSQ40429.1"/>
    </source>
</evidence>
<evidence type="ECO:0000256" key="1">
    <source>
        <dbReference type="ARBA" id="ARBA00004141"/>
    </source>
</evidence>
<feature type="transmembrane region" description="Helical" evidence="5">
    <location>
        <begin position="182"/>
        <end position="206"/>
    </location>
</feature>
<feature type="transmembrane region" description="Helical" evidence="5">
    <location>
        <begin position="130"/>
        <end position="150"/>
    </location>
</feature>
<gene>
    <name evidence="7" type="ORF">TMES_01065</name>
</gene>
<feature type="transmembrane region" description="Helical" evidence="5">
    <location>
        <begin position="39"/>
        <end position="59"/>
    </location>
</feature>
<comment type="caution">
    <text evidence="7">The sequence shown here is derived from an EMBL/GenBank/DDBJ whole genome shotgun (WGS) entry which is preliminary data.</text>
</comment>
<feature type="transmembrane region" description="Helical" evidence="5">
    <location>
        <begin position="275"/>
        <end position="292"/>
    </location>
</feature>
<proteinExistence type="predicted"/>
<dbReference type="SUPFAM" id="SSF103481">
    <property type="entry name" value="Multidrug resistance efflux transporter EmrE"/>
    <property type="match status" value="2"/>
</dbReference>
<reference evidence="7 8" key="1">
    <citation type="submission" date="2014-03" db="EMBL/GenBank/DDBJ databases">
        <title>The draft genome sequence of Thalassospira mesophila JCM 18969.</title>
        <authorList>
            <person name="Lai Q."/>
            <person name="Shao Z."/>
        </authorList>
    </citation>
    <scope>NUCLEOTIDE SEQUENCE [LARGE SCALE GENOMIC DNA]</scope>
    <source>
        <strain evidence="7 8">JCM 18969</strain>
    </source>
</reference>
<evidence type="ECO:0000256" key="4">
    <source>
        <dbReference type="ARBA" id="ARBA00023136"/>
    </source>
</evidence>
<keyword evidence="3 5" id="KW-1133">Transmembrane helix</keyword>
<sequence length="304" mass="32185">MHSPKTTLATEFLLLAILALLWGSSYIFIKIALEDIPPITLIAMRVGIAALFLTGIVIWQGDKFPRDGKTWRMLLLQAIFNSIGAWTVLAWGQQYVDSGLASVLNSTSPVFLFFITLFVTRHETVNKTKLIGAMLGVSGVIMVVGPGVLNGLGADIGGQAAILLGALLYACGAIYGKRFSKLPATVTAAGTMIWASICLLPASLLLDQPWTLTPAPQTIIAVLVLSVFCTGVALMIYFRLVRTLGSMGVASQSYLRAGIGVALGVLLLGETIGPLTLAGIFCALIGVAIINWPRKPHPIAAKPA</sequence>
<dbReference type="InterPro" id="IPR037185">
    <property type="entry name" value="EmrE-like"/>
</dbReference>
<dbReference type="InterPro" id="IPR050638">
    <property type="entry name" value="AA-Vitamin_Transporters"/>
</dbReference>
<feature type="transmembrane region" description="Helical" evidence="5">
    <location>
        <begin position="156"/>
        <end position="175"/>
    </location>
</feature>
<feature type="transmembrane region" description="Helical" evidence="5">
    <location>
        <begin position="218"/>
        <end position="241"/>
    </location>
</feature>
<evidence type="ECO:0000313" key="8">
    <source>
        <dbReference type="Proteomes" id="UP000193391"/>
    </source>
</evidence>
<evidence type="ECO:0000256" key="2">
    <source>
        <dbReference type="ARBA" id="ARBA00022692"/>
    </source>
</evidence>
<evidence type="ECO:0000259" key="6">
    <source>
        <dbReference type="Pfam" id="PF00892"/>
    </source>
</evidence>
<comment type="subcellular location">
    <subcellularLocation>
        <location evidence="1">Membrane</location>
        <topology evidence="1">Multi-pass membrane protein</topology>
    </subcellularLocation>
</comment>
<organism evidence="7 8">
    <name type="scientific">Thalassospira mesophila</name>
    <dbReference type="NCBI Taxonomy" id="1293891"/>
    <lineage>
        <taxon>Bacteria</taxon>
        <taxon>Pseudomonadati</taxon>
        <taxon>Pseudomonadota</taxon>
        <taxon>Alphaproteobacteria</taxon>
        <taxon>Rhodospirillales</taxon>
        <taxon>Thalassospiraceae</taxon>
        <taxon>Thalassospira</taxon>
    </lineage>
</organism>
<protein>
    <recommendedName>
        <fullName evidence="6">EamA domain-containing protein</fullName>
    </recommendedName>
</protein>
<dbReference type="OrthoDB" id="9810556at2"/>
<accession>A0A1Y2L6F9</accession>
<dbReference type="GO" id="GO:0016020">
    <property type="term" value="C:membrane"/>
    <property type="evidence" value="ECO:0007669"/>
    <property type="project" value="UniProtKB-SubCell"/>
</dbReference>
<feature type="transmembrane region" description="Helical" evidence="5">
    <location>
        <begin position="98"/>
        <end position="118"/>
    </location>
</feature>
<dbReference type="EMBL" id="JFKA01000001">
    <property type="protein sequence ID" value="OSQ40429.1"/>
    <property type="molecule type" value="Genomic_DNA"/>
</dbReference>
<dbReference type="RefSeq" id="WP_085578600.1">
    <property type="nucleotide sequence ID" value="NZ_JFKA01000001.1"/>
</dbReference>
<feature type="transmembrane region" description="Helical" evidence="5">
    <location>
        <begin position="71"/>
        <end position="92"/>
    </location>
</feature>
<keyword evidence="2 5" id="KW-0812">Transmembrane</keyword>
<dbReference type="AlphaFoldDB" id="A0A1Y2L6F9"/>
<feature type="domain" description="EamA" evidence="6">
    <location>
        <begin position="13"/>
        <end position="144"/>
    </location>
</feature>
<name>A0A1Y2L6F9_9PROT</name>
<feature type="transmembrane region" description="Helical" evidence="5">
    <location>
        <begin position="12"/>
        <end position="33"/>
    </location>
</feature>
<feature type="domain" description="EamA" evidence="6">
    <location>
        <begin position="159"/>
        <end position="291"/>
    </location>
</feature>
<dbReference type="Proteomes" id="UP000193391">
    <property type="component" value="Unassembled WGS sequence"/>
</dbReference>
<keyword evidence="8" id="KW-1185">Reference proteome</keyword>
<evidence type="ECO:0000256" key="5">
    <source>
        <dbReference type="SAM" id="Phobius"/>
    </source>
</evidence>
<dbReference type="PANTHER" id="PTHR32322:SF9">
    <property type="entry name" value="AMINO-ACID METABOLITE EFFLUX PUMP-RELATED"/>
    <property type="match status" value="1"/>
</dbReference>
<dbReference type="STRING" id="1293891.TMES_01065"/>
<keyword evidence="4 5" id="KW-0472">Membrane</keyword>
<dbReference type="InterPro" id="IPR000620">
    <property type="entry name" value="EamA_dom"/>
</dbReference>